<dbReference type="InterPro" id="IPR001460">
    <property type="entry name" value="PCN-bd_Tpept"/>
</dbReference>
<accession>A0A9D1DQT4</accession>
<evidence type="ECO:0000313" key="3">
    <source>
        <dbReference type="EMBL" id="HIR57184.1"/>
    </source>
</evidence>
<dbReference type="Gene3D" id="3.40.710.10">
    <property type="entry name" value="DD-peptidase/beta-lactamase superfamily"/>
    <property type="match status" value="1"/>
</dbReference>
<dbReference type="GO" id="GO:0071555">
    <property type="term" value="P:cell wall organization"/>
    <property type="evidence" value="ECO:0007669"/>
    <property type="project" value="TreeGrafter"/>
</dbReference>
<dbReference type="InterPro" id="IPR012338">
    <property type="entry name" value="Beta-lactam/transpept-like"/>
</dbReference>
<dbReference type="SUPFAM" id="SSF56601">
    <property type="entry name" value="beta-lactamase/transpeptidase-like"/>
    <property type="match status" value="1"/>
</dbReference>
<dbReference type="Proteomes" id="UP000886785">
    <property type="component" value="Unassembled WGS sequence"/>
</dbReference>
<evidence type="ECO:0000256" key="1">
    <source>
        <dbReference type="SAM" id="Phobius"/>
    </source>
</evidence>
<dbReference type="PANTHER" id="PTHR30627">
    <property type="entry name" value="PEPTIDOGLYCAN D,D-TRANSPEPTIDASE"/>
    <property type="match status" value="1"/>
</dbReference>
<sequence>MKTTGTRSLVLWILTGGFLAGLIIFLYGYLFHGGDWAIQAYNRHLTGGGQLGYAGEVLDRNGVVLAYSQDGQRHYNSDLEIREACLHAVGDTNGFISTGVQTQYKTELSGYNFLTGLFSPTGEVTGHNVTLTLDSSLQKLALQQFNGRRGAAIIYNYKSGEILCMVSTPTFDPSDPPSDLDSNPQYEGAYLNRVLSSTYTPGSIFKIVTTAASLESIPNLDTRQFQCNGSITVDNNEITCLSHHGAITMQEGLAKSCNIVFAELAMELGAEKMTAMAEKMGFGQSFEVDGIPTAVSQYNVDGATQNELGWSGIGQYTDTVNPCHMAILMGAIANGGTPVIPYYVGSVSGPFGFPLHRGHPTWGDELVDETLAGKLEALLRYDVTSDYGDDMFPGMAVCAKTGTAEVGGGKKPNGWIVGYSSNDSTPYAFAVVVEEGNYGISSAGRIASALMSAAPQAE</sequence>
<organism evidence="3 4">
    <name type="scientific">Candidatus Gallacutalibacter pullicola</name>
    <dbReference type="NCBI Taxonomy" id="2840830"/>
    <lineage>
        <taxon>Bacteria</taxon>
        <taxon>Bacillati</taxon>
        <taxon>Bacillota</taxon>
        <taxon>Clostridia</taxon>
        <taxon>Eubacteriales</taxon>
        <taxon>Candidatus Gallacutalibacter</taxon>
    </lineage>
</organism>
<keyword evidence="1" id="KW-0472">Membrane</keyword>
<feature type="transmembrane region" description="Helical" evidence="1">
    <location>
        <begin position="9"/>
        <end position="30"/>
    </location>
</feature>
<gene>
    <name evidence="3" type="ORF">IAA54_05900</name>
</gene>
<keyword evidence="1" id="KW-1133">Transmembrane helix</keyword>
<comment type="caution">
    <text evidence="3">The sequence shown here is derived from an EMBL/GenBank/DDBJ whole genome shotgun (WGS) entry which is preliminary data.</text>
</comment>
<name>A0A9D1DQT4_9FIRM</name>
<dbReference type="PANTHER" id="PTHR30627:SF24">
    <property type="entry name" value="PENICILLIN-BINDING PROTEIN 4B"/>
    <property type="match status" value="1"/>
</dbReference>
<feature type="domain" description="Penicillin-binding protein transpeptidase" evidence="2">
    <location>
        <begin position="150"/>
        <end position="451"/>
    </location>
</feature>
<dbReference type="GO" id="GO:0005886">
    <property type="term" value="C:plasma membrane"/>
    <property type="evidence" value="ECO:0007669"/>
    <property type="project" value="TreeGrafter"/>
</dbReference>
<dbReference type="Pfam" id="PF00905">
    <property type="entry name" value="Transpeptidase"/>
    <property type="match status" value="1"/>
</dbReference>
<dbReference type="InterPro" id="IPR050515">
    <property type="entry name" value="Beta-lactam/transpept"/>
</dbReference>
<dbReference type="EMBL" id="DVHF01000068">
    <property type="protein sequence ID" value="HIR57184.1"/>
    <property type="molecule type" value="Genomic_DNA"/>
</dbReference>
<reference evidence="3" key="2">
    <citation type="journal article" date="2021" name="PeerJ">
        <title>Extensive microbial diversity within the chicken gut microbiome revealed by metagenomics and culture.</title>
        <authorList>
            <person name="Gilroy R."/>
            <person name="Ravi A."/>
            <person name="Getino M."/>
            <person name="Pursley I."/>
            <person name="Horton D.L."/>
            <person name="Alikhan N.F."/>
            <person name="Baker D."/>
            <person name="Gharbi K."/>
            <person name="Hall N."/>
            <person name="Watson M."/>
            <person name="Adriaenssens E.M."/>
            <person name="Foster-Nyarko E."/>
            <person name="Jarju S."/>
            <person name="Secka A."/>
            <person name="Antonio M."/>
            <person name="Oren A."/>
            <person name="Chaudhuri R.R."/>
            <person name="La Ragione R."/>
            <person name="Hildebrand F."/>
            <person name="Pallen M.J."/>
        </authorList>
    </citation>
    <scope>NUCLEOTIDE SEQUENCE</scope>
    <source>
        <strain evidence="3">ChiSjej1B19-7085</strain>
    </source>
</reference>
<reference evidence="3" key="1">
    <citation type="submission" date="2020-10" db="EMBL/GenBank/DDBJ databases">
        <authorList>
            <person name="Gilroy R."/>
        </authorList>
    </citation>
    <scope>NUCLEOTIDE SEQUENCE</scope>
    <source>
        <strain evidence="3">ChiSjej1B19-7085</strain>
    </source>
</reference>
<dbReference type="GO" id="GO:0071972">
    <property type="term" value="F:peptidoglycan L,D-transpeptidase activity"/>
    <property type="evidence" value="ECO:0007669"/>
    <property type="project" value="TreeGrafter"/>
</dbReference>
<keyword evidence="1" id="KW-0812">Transmembrane</keyword>
<dbReference type="GO" id="GO:0008658">
    <property type="term" value="F:penicillin binding"/>
    <property type="evidence" value="ECO:0007669"/>
    <property type="project" value="InterPro"/>
</dbReference>
<evidence type="ECO:0000259" key="2">
    <source>
        <dbReference type="Pfam" id="PF00905"/>
    </source>
</evidence>
<proteinExistence type="predicted"/>
<dbReference type="Gene3D" id="3.90.1310.10">
    <property type="entry name" value="Penicillin-binding protein 2a (Domain 2)"/>
    <property type="match status" value="1"/>
</dbReference>
<protein>
    <submittedName>
        <fullName evidence="3">Penicillin-binding protein</fullName>
    </submittedName>
</protein>
<dbReference type="AlphaFoldDB" id="A0A9D1DQT4"/>
<evidence type="ECO:0000313" key="4">
    <source>
        <dbReference type="Proteomes" id="UP000886785"/>
    </source>
</evidence>